<keyword evidence="3" id="KW-1185">Reference proteome</keyword>
<gene>
    <name evidence="2" type="primary">SLMO2</name>
    <name evidence="2" type="ORF">SK128_022003</name>
</gene>
<feature type="domain" description="PRELI/MSF1" evidence="1">
    <location>
        <begin position="1"/>
        <end position="170"/>
    </location>
</feature>
<evidence type="ECO:0000313" key="2">
    <source>
        <dbReference type="EMBL" id="KAK7076248.1"/>
    </source>
</evidence>
<dbReference type="Proteomes" id="UP001381693">
    <property type="component" value="Unassembled WGS sequence"/>
</dbReference>
<reference evidence="2 3" key="1">
    <citation type="submission" date="2023-11" db="EMBL/GenBank/DDBJ databases">
        <title>Halocaridina rubra genome assembly.</title>
        <authorList>
            <person name="Smith C."/>
        </authorList>
    </citation>
    <scope>NUCLEOTIDE SEQUENCE [LARGE SCALE GENOMIC DNA]</scope>
    <source>
        <strain evidence="2">EP-1</strain>
        <tissue evidence="2">Whole</tissue>
    </source>
</reference>
<proteinExistence type="predicted"/>
<dbReference type="PANTHER" id="PTHR11158">
    <property type="entry name" value="MSF1/PX19 RELATED"/>
    <property type="match status" value="1"/>
</dbReference>
<dbReference type="InterPro" id="IPR037365">
    <property type="entry name" value="Slowmo/Ups"/>
</dbReference>
<dbReference type="PROSITE" id="PS50904">
    <property type="entry name" value="PRELI_MSF1"/>
    <property type="match status" value="1"/>
</dbReference>
<name>A0AAN8X855_HALRR</name>
<dbReference type="Pfam" id="PF04707">
    <property type="entry name" value="PRELI"/>
    <property type="match status" value="1"/>
</dbReference>
<accession>A0AAN8X855</accession>
<dbReference type="AlphaFoldDB" id="A0AAN8X855"/>
<sequence length="251" mass="28708">MKIWTSEHVFSHPWETVTQAVWRKYPNPHNPAVVGTDVIERHVENGVLHTHRLISSRWGLPSWAQTILGAERICYGYEHSEVNPLEKTMTMRTRNLTFSNTVSLDERLVYSPDPSNNEKTILRQETIVTVMGVPLNSYMENYLLNSITKNSFKGRDALEFVISKINREVEELMSTYKRSTTELLTHTKKSFEEITETAMRSVDDISVVAKKSVDGFSDVAKKSIDDISCVAKKGIDEIHNLTKPNEPMPRI</sequence>
<protein>
    <submittedName>
        <fullName evidence="2">PRELI-like</fullName>
    </submittedName>
</protein>
<dbReference type="GO" id="GO:0005758">
    <property type="term" value="C:mitochondrial intermembrane space"/>
    <property type="evidence" value="ECO:0007669"/>
    <property type="project" value="InterPro"/>
</dbReference>
<dbReference type="InterPro" id="IPR006797">
    <property type="entry name" value="PRELI/MSF1_dom"/>
</dbReference>
<organism evidence="2 3">
    <name type="scientific">Halocaridina rubra</name>
    <name type="common">Hawaiian red shrimp</name>
    <dbReference type="NCBI Taxonomy" id="373956"/>
    <lineage>
        <taxon>Eukaryota</taxon>
        <taxon>Metazoa</taxon>
        <taxon>Ecdysozoa</taxon>
        <taxon>Arthropoda</taxon>
        <taxon>Crustacea</taxon>
        <taxon>Multicrustacea</taxon>
        <taxon>Malacostraca</taxon>
        <taxon>Eumalacostraca</taxon>
        <taxon>Eucarida</taxon>
        <taxon>Decapoda</taxon>
        <taxon>Pleocyemata</taxon>
        <taxon>Caridea</taxon>
        <taxon>Atyoidea</taxon>
        <taxon>Atyidae</taxon>
        <taxon>Halocaridina</taxon>
    </lineage>
</organism>
<comment type="caution">
    <text evidence="2">The sequence shown here is derived from an EMBL/GenBank/DDBJ whole genome shotgun (WGS) entry which is preliminary data.</text>
</comment>
<evidence type="ECO:0000313" key="3">
    <source>
        <dbReference type="Proteomes" id="UP001381693"/>
    </source>
</evidence>
<dbReference type="EMBL" id="JAXCGZ010009762">
    <property type="protein sequence ID" value="KAK7076248.1"/>
    <property type="molecule type" value="Genomic_DNA"/>
</dbReference>
<evidence type="ECO:0000259" key="1">
    <source>
        <dbReference type="PROSITE" id="PS50904"/>
    </source>
</evidence>